<proteinExistence type="predicted"/>
<dbReference type="AlphaFoldDB" id="A0A069PB62"/>
<comment type="caution">
    <text evidence="3">The sequence shown here is derived from an EMBL/GenBank/DDBJ whole genome shotgun (WGS) entry which is preliminary data.</text>
</comment>
<reference evidence="5" key="3">
    <citation type="journal article" date="2019" name="Int. J. Syst. Evol. Microbiol.">
        <title>The Global Catalogue of Microorganisms (GCM) 10K type strain sequencing project: providing services to taxonomists for standard genome sequencing and annotation.</title>
        <authorList>
            <consortium name="The Broad Institute Genomics Platform"/>
            <consortium name="The Broad Institute Genome Sequencing Center for Infectious Disease"/>
            <person name="Wu L."/>
            <person name="Ma J."/>
        </authorList>
    </citation>
    <scope>NUCLEOTIDE SEQUENCE [LARGE SCALE GENOMIC DNA]</scope>
    <source>
        <strain evidence="5">CGMCC 1.11013</strain>
    </source>
</reference>
<protein>
    <submittedName>
        <fullName evidence="3">Uncharacterized protein</fullName>
    </submittedName>
</protein>
<evidence type="ECO:0000256" key="1">
    <source>
        <dbReference type="SAM" id="MobiDB-lite"/>
    </source>
</evidence>
<dbReference type="STRING" id="1071679.BG57_05870"/>
<dbReference type="Proteomes" id="UP000027439">
    <property type="component" value="Unassembled WGS sequence"/>
</dbReference>
<dbReference type="EMBL" id="JFHE01000013">
    <property type="protein sequence ID" value="KDR34536.1"/>
    <property type="molecule type" value="Genomic_DNA"/>
</dbReference>
<evidence type="ECO:0000313" key="5">
    <source>
        <dbReference type="Proteomes" id="UP000597138"/>
    </source>
</evidence>
<reference evidence="2" key="1">
    <citation type="journal article" date="2014" name="Int. J. Syst. Evol. Microbiol.">
        <title>Complete genome of a new Firmicutes species belonging to the dominant human colonic microbiota ('Ruminococcus bicirculans') reveals two chromosomes and a selective capacity to utilize plant glucans.</title>
        <authorList>
            <consortium name="NISC Comparative Sequencing Program"/>
            <person name="Wegmann U."/>
            <person name="Louis P."/>
            <person name="Goesmann A."/>
            <person name="Henrissat B."/>
            <person name="Duncan S.H."/>
            <person name="Flint H.J."/>
        </authorList>
    </citation>
    <scope>NUCLEOTIDE SEQUENCE</scope>
    <source>
        <strain evidence="2">CGMCC 1.11013</strain>
    </source>
</reference>
<evidence type="ECO:0000313" key="3">
    <source>
        <dbReference type="EMBL" id="KDR34536.1"/>
    </source>
</evidence>
<feature type="compositionally biased region" description="Polar residues" evidence="1">
    <location>
        <begin position="39"/>
        <end position="49"/>
    </location>
</feature>
<name>A0A069PB62_9BURK</name>
<accession>A0A069PB62</accession>
<organism evidence="3 4">
    <name type="scientific">Caballeronia grimmiae</name>
    <dbReference type="NCBI Taxonomy" id="1071679"/>
    <lineage>
        <taxon>Bacteria</taxon>
        <taxon>Pseudomonadati</taxon>
        <taxon>Pseudomonadota</taxon>
        <taxon>Betaproteobacteria</taxon>
        <taxon>Burkholderiales</taxon>
        <taxon>Burkholderiaceae</taxon>
        <taxon>Caballeronia</taxon>
    </lineage>
</organism>
<sequence length="61" mass="7159">MFAPQTQKRHLRPNLHPFDTHEWMFTARNGIVDLRLNQRENANSRSDANPSHRGPVITEDH</sequence>
<reference evidence="3 4" key="2">
    <citation type="submission" date="2014-03" db="EMBL/GenBank/DDBJ databases">
        <title>Draft Genome Sequences of Four Burkholderia Strains.</title>
        <authorList>
            <person name="Liu X.Y."/>
            <person name="Li C.X."/>
            <person name="Xu J.H."/>
        </authorList>
    </citation>
    <scope>NUCLEOTIDE SEQUENCE [LARGE SCALE GENOMIC DNA]</scope>
    <source>
        <strain evidence="3 4">R27</strain>
    </source>
</reference>
<gene>
    <name evidence="3" type="ORF">BG57_05870</name>
    <name evidence="2" type="ORF">GCM10010985_14180</name>
</gene>
<evidence type="ECO:0000313" key="4">
    <source>
        <dbReference type="Proteomes" id="UP000027439"/>
    </source>
</evidence>
<dbReference type="Proteomes" id="UP000597138">
    <property type="component" value="Unassembled WGS sequence"/>
</dbReference>
<reference evidence="2" key="4">
    <citation type="submission" date="2024-05" db="EMBL/GenBank/DDBJ databases">
        <authorList>
            <person name="Sun Q."/>
            <person name="Zhou Y."/>
        </authorList>
    </citation>
    <scope>NUCLEOTIDE SEQUENCE</scope>
    <source>
        <strain evidence="2">CGMCC 1.11013</strain>
    </source>
</reference>
<dbReference type="EMBL" id="BMEG01000002">
    <property type="protein sequence ID" value="GGD61270.1"/>
    <property type="molecule type" value="Genomic_DNA"/>
</dbReference>
<keyword evidence="5" id="KW-1185">Reference proteome</keyword>
<feature type="region of interest" description="Disordered" evidence="1">
    <location>
        <begin position="36"/>
        <end position="61"/>
    </location>
</feature>
<evidence type="ECO:0000313" key="2">
    <source>
        <dbReference type="EMBL" id="GGD61270.1"/>
    </source>
</evidence>